<sequence>MKIGLHVMKFGLPDGPAAIGPALSRIVRDAEQAGIHSFWPMDHFFQIGIAGPPEDPMLEAYSTLAWAAGQTTTLQLGALVTGVHYRHPGLLLKTVSTLDVLSGGRSWLGLGAAWNEHESRGLGVPFPPLAQRFEMLEETLRIAHRMFAGDDTPIEGRHYRLEQPLNHPAPLRRPPIMIGGMGERKTMRLIAEYADANNFFELPAPGALKQKLDVLRRRCDEAERPYDDIVKTTMGRLGERDLDAARRRFEALADLGVDLAIVDLPDPADPSAFDYLAQLVEEVAPLGRPTPALLG</sequence>
<dbReference type="RefSeq" id="WP_179757807.1">
    <property type="nucleotide sequence ID" value="NZ_JACCBU010000001.1"/>
</dbReference>
<dbReference type="InterPro" id="IPR050172">
    <property type="entry name" value="SsuD_RutA_monooxygenase"/>
</dbReference>
<dbReference type="Gene3D" id="3.20.20.30">
    <property type="entry name" value="Luciferase-like domain"/>
    <property type="match status" value="1"/>
</dbReference>
<evidence type="ECO:0000256" key="1">
    <source>
        <dbReference type="ARBA" id="ARBA00022630"/>
    </source>
</evidence>
<feature type="domain" description="Luciferase-like" evidence="5">
    <location>
        <begin position="23"/>
        <end position="235"/>
    </location>
</feature>
<dbReference type="Proteomes" id="UP000569914">
    <property type="component" value="Unassembled WGS sequence"/>
</dbReference>
<dbReference type="InterPro" id="IPR011251">
    <property type="entry name" value="Luciferase-like_dom"/>
</dbReference>
<dbReference type="SUPFAM" id="SSF51679">
    <property type="entry name" value="Bacterial luciferase-like"/>
    <property type="match status" value="1"/>
</dbReference>
<protein>
    <submittedName>
        <fullName evidence="6">F420-dependent oxidoreductase-like protein</fullName>
    </submittedName>
</protein>
<organism evidence="6 7">
    <name type="scientific">Microlunatus parietis</name>
    <dbReference type="NCBI Taxonomy" id="682979"/>
    <lineage>
        <taxon>Bacteria</taxon>
        <taxon>Bacillati</taxon>
        <taxon>Actinomycetota</taxon>
        <taxon>Actinomycetes</taxon>
        <taxon>Propionibacteriales</taxon>
        <taxon>Propionibacteriaceae</taxon>
        <taxon>Microlunatus</taxon>
    </lineage>
</organism>
<keyword evidence="7" id="KW-1185">Reference proteome</keyword>
<evidence type="ECO:0000256" key="4">
    <source>
        <dbReference type="ARBA" id="ARBA00023033"/>
    </source>
</evidence>
<dbReference type="AlphaFoldDB" id="A0A7Y9IES0"/>
<keyword evidence="2" id="KW-0288">FMN</keyword>
<evidence type="ECO:0000259" key="5">
    <source>
        <dbReference type="Pfam" id="PF00296"/>
    </source>
</evidence>
<dbReference type="InterPro" id="IPR019952">
    <property type="entry name" value="F420_OxRdatse_Rv1855c_pred"/>
</dbReference>
<keyword evidence="4" id="KW-0503">Monooxygenase</keyword>
<dbReference type="Pfam" id="PF00296">
    <property type="entry name" value="Bac_luciferase"/>
    <property type="match status" value="1"/>
</dbReference>
<name>A0A7Y9IES0_9ACTN</name>
<comment type="caution">
    <text evidence="6">The sequence shown here is derived from an EMBL/GenBank/DDBJ whole genome shotgun (WGS) entry which is preliminary data.</text>
</comment>
<evidence type="ECO:0000313" key="7">
    <source>
        <dbReference type="Proteomes" id="UP000569914"/>
    </source>
</evidence>
<dbReference type="PANTHER" id="PTHR42847:SF4">
    <property type="entry name" value="ALKANESULFONATE MONOOXYGENASE-RELATED"/>
    <property type="match status" value="1"/>
</dbReference>
<proteinExistence type="predicted"/>
<evidence type="ECO:0000256" key="3">
    <source>
        <dbReference type="ARBA" id="ARBA00023002"/>
    </source>
</evidence>
<dbReference type="GO" id="GO:0046306">
    <property type="term" value="P:alkanesulfonate catabolic process"/>
    <property type="evidence" value="ECO:0007669"/>
    <property type="project" value="TreeGrafter"/>
</dbReference>
<dbReference type="NCBIfam" id="TIGR03560">
    <property type="entry name" value="F420_Rv1855c"/>
    <property type="match status" value="1"/>
</dbReference>
<gene>
    <name evidence="6" type="ORF">BKA15_006605</name>
</gene>
<dbReference type="EMBL" id="JACCBU010000001">
    <property type="protein sequence ID" value="NYE75276.1"/>
    <property type="molecule type" value="Genomic_DNA"/>
</dbReference>
<accession>A0A7Y9IES0</accession>
<keyword evidence="3" id="KW-0560">Oxidoreductase</keyword>
<keyword evidence="1" id="KW-0285">Flavoprotein</keyword>
<reference evidence="6 7" key="1">
    <citation type="submission" date="2020-07" db="EMBL/GenBank/DDBJ databases">
        <title>Sequencing the genomes of 1000 actinobacteria strains.</title>
        <authorList>
            <person name="Klenk H.-P."/>
        </authorList>
    </citation>
    <scope>NUCLEOTIDE SEQUENCE [LARGE SCALE GENOMIC DNA]</scope>
    <source>
        <strain evidence="6 7">DSM 22083</strain>
    </source>
</reference>
<evidence type="ECO:0000313" key="6">
    <source>
        <dbReference type="EMBL" id="NYE75276.1"/>
    </source>
</evidence>
<dbReference type="PANTHER" id="PTHR42847">
    <property type="entry name" value="ALKANESULFONATE MONOOXYGENASE"/>
    <property type="match status" value="1"/>
</dbReference>
<evidence type="ECO:0000256" key="2">
    <source>
        <dbReference type="ARBA" id="ARBA00022643"/>
    </source>
</evidence>
<dbReference type="GO" id="GO:0008726">
    <property type="term" value="F:alkanesulfonate monooxygenase activity"/>
    <property type="evidence" value="ECO:0007669"/>
    <property type="project" value="TreeGrafter"/>
</dbReference>
<dbReference type="InterPro" id="IPR036661">
    <property type="entry name" value="Luciferase-like_sf"/>
</dbReference>